<evidence type="ECO:0000256" key="13">
    <source>
        <dbReference type="SAM" id="Coils"/>
    </source>
</evidence>
<proteinExistence type="inferred from homology"/>
<evidence type="ECO:0000256" key="14">
    <source>
        <dbReference type="SAM" id="MobiDB-lite"/>
    </source>
</evidence>
<keyword evidence="9" id="KW-0446">Lipid-binding</keyword>
<dbReference type="GO" id="GO:0035694">
    <property type="term" value="P:mitochondrial protein catabolic process"/>
    <property type="evidence" value="ECO:0007669"/>
    <property type="project" value="InterPro"/>
</dbReference>
<keyword evidence="10" id="KW-0496">Mitochondrion</keyword>
<evidence type="ECO:0000256" key="12">
    <source>
        <dbReference type="ARBA" id="ARBA00032687"/>
    </source>
</evidence>
<organism evidence="16 17">
    <name type="scientific">Mytilus coruscus</name>
    <name type="common">Sea mussel</name>
    <dbReference type="NCBI Taxonomy" id="42192"/>
    <lineage>
        <taxon>Eukaryota</taxon>
        <taxon>Metazoa</taxon>
        <taxon>Spiralia</taxon>
        <taxon>Lophotrochozoa</taxon>
        <taxon>Mollusca</taxon>
        <taxon>Bivalvia</taxon>
        <taxon>Autobranchia</taxon>
        <taxon>Pteriomorphia</taxon>
        <taxon>Mytilida</taxon>
        <taxon>Mytiloidea</taxon>
        <taxon>Mytilidae</taxon>
        <taxon>Mytilinae</taxon>
        <taxon>Mytilus</taxon>
    </lineage>
</organism>
<gene>
    <name evidence="16" type="ORF">MCOR_25618</name>
</gene>
<reference evidence="16 17" key="1">
    <citation type="submission" date="2020-06" db="EMBL/GenBank/DDBJ databases">
        <authorList>
            <person name="Li R."/>
            <person name="Bekaert M."/>
        </authorList>
    </citation>
    <scope>NUCLEOTIDE SEQUENCE [LARGE SCALE GENOMIC DNA]</scope>
    <source>
        <strain evidence="17">wild</strain>
    </source>
</reference>
<keyword evidence="6" id="KW-0963">Cytoplasm</keyword>
<comment type="subcellular location">
    <subcellularLocation>
        <location evidence="3">Cytoplasm</location>
    </subcellularLocation>
    <subcellularLocation>
        <location evidence="2">Mitochondrion matrix</location>
    </subcellularLocation>
    <subcellularLocation>
        <location evidence="1">Mitochondrion outer membrane</location>
    </subcellularLocation>
</comment>
<dbReference type="Pfam" id="PF16026">
    <property type="entry name" value="MIEAP"/>
    <property type="match status" value="1"/>
</dbReference>
<dbReference type="InterPro" id="IPR026169">
    <property type="entry name" value="MIEAP"/>
</dbReference>
<evidence type="ECO:0000256" key="3">
    <source>
        <dbReference type="ARBA" id="ARBA00004496"/>
    </source>
</evidence>
<evidence type="ECO:0000256" key="8">
    <source>
        <dbReference type="ARBA" id="ARBA00023054"/>
    </source>
</evidence>
<evidence type="ECO:0000256" key="10">
    <source>
        <dbReference type="ARBA" id="ARBA00023128"/>
    </source>
</evidence>
<feature type="compositionally biased region" description="Polar residues" evidence="14">
    <location>
        <begin position="358"/>
        <end position="373"/>
    </location>
</feature>
<feature type="domain" description="Mitochondria-eating protein C-terminal" evidence="15">
    <location>
        <begin position="86"/>
        <end position="298"/>
    </location>
</feature>
<comment type="similarity">
    <text evidence="4">Belongs to the MIEAP family.</text>
</comment>
<evidence type="ECO:0000259" key="15">
    <source>
        <dbReference type="Pfam" id="PF16026"/>
    </source>
</evidence>
<keyword evidence="7" id="KW-1000">Mitochondrion outer membrane</keyword>
<evidence type="ECO:0000256" key="5">
    <source>
        <dbReference type="ARBA" id="ARBA00019863"/>
    </source>
</evidence>
<dbReference type="GO" id="GO:0035695">
    <property type="term" value="P:mitophagy by internal vacuole formation"/>
    <property type="evidence" value="ECO:0007669"/>
    <property type="project" value="TreeGrafter"/>
</dbReference>
<evidence type="ECO:0000256" key="11">
    <source>
        <dbReference type="ARBA" id="ARBA00023136"/>
    </source>
</evidence>
<dbReference type="GO" id="GO:0005741">
    <property type="term" value="C:mitochondrial outer membrane"/>
    <property type="evidence" value="ECO:0007669"/>
    <property type="project" value="UniProtKB-SubCell"/>
</dbReference>
<name>A0A6J8C4U9_MYTCO</name>
<evidence type="ECO:0000256" key="7">
    <source>
        <dbReference type="ARBA" id="ARBA00022787"/>
    </source>
</evidence>
<protein>
    <recommendedName>
        <fullName evidence="5">Mitochondria-eating protein</fullName>
    </recommendedName>
    <alternativeName>
        <fullName evidence="12">Spermatogenesis-associated protein 18</fullName>
    </alternativeName>
</protein>
<evidence type="ECO:0000313" key="16">
    <source>
        <dbReference type="EMBL" id="CAC5390526.1"/>
    </source>
</evidence>
<dbReference type="AlphaFoldDB" id="A0A6J8C4U9"/>
<dbReference type="OrthoDB" id="6105707at2759"/>
<dbReference type="GO" id="GO:0005759">
    <property type="term" value="C:mitochondrial matrix"/>
    <property type="evidence" value="ECO:0007669"/>
    <property type="project" value="UniProtKB-SubCell"/>
</dbReference>
<keyword evidence="8 13" id="KW-0175">Coiled coil</keyword>
<evidence type="ECO:0000256" key="2">
    <source>
        <dbReference type="ARBA" id="ARBA00004305"/>
    </source>
</evidence>
<dbReference type="EMBL" id="CACVKT020004542">
    <property type="protein sequence ID" value="CAC5390526.1"/>
    <property type="molecule type" value="Genomic_DNA"/>
</dbReference>
<evidence type="ECO:0000256" key="4">
    <source>
        <dbReference type="ARBA" id="ARBA00008233"/>
    </source>
</evidence>
<dbReference type="GO" id="GO:0008289">
    <property type="term" value="F:lipid binding"/>
    <property type="evidence" value="ECO:0007669"/>
    <property type="project" value="UniProtKB-KW"/>
</dbReference>
<feature type="region of interest" description="Disordered" evidence="14">
    <location>
        <begin position="298"/>
        <end position="373"/>
    </location>
</feature>
<dbReference type="InterPro" id="IPR031981">
    <property type="entry name" value="MIEAP_C"/>
</dbReference>
<evidence type="ECO:0000256" key="6">
    <source>
        <dbReference type="ARBA" id="ARBA00022490"/>
    </source>
</evidence>
<evidence type="ECO:0000313" key="17">
    <source>
        <dbReference type="Proteomes" id="UP000507470"/>
    </source>
</evidence>
<dbReference type="Proteomes" id="UP000507470">
    <property type="component" value="Unassembled WGS sequence"/>
</dbReference>
<keyword evidence="17" id="KW-1185">Reference proteome</keyword>
<keyword evidence="11" id="KW-0472">Membrane</keyword>
<evidence type="ECO:0000256" key="9">
    <source>
        <dbReference type="ARBA" id="ARBA00023121"/>
    </source>
</evidence>
<dbReference type="PANTHER" id="PTHR21771">
    <property type="entry name" value="MITOCHONDRIA-EATING PROTEIN-RELATED"/>
    <property type="match status" value="1"/>
</dbReference>
<evidence type="ECO:0000256" key="1">
    <source>
        <dbReference type="ARBA" id="ARBA00004294"/>
    </source>
</evidence>
<feature type="compositionally biased region" description="Low complexity" evidence="14">
    <location>
        <begin position="332"/>
        <end position="357"/>
    </location>
</feature>
<feature type="coiled-coil region" evidence="13">
    <location>
        <begin position="21"/>
        <end position="62"/>
    </location>
</feature>
<accession>A0A6J8C4U9</accession>
<sequence>MAKRLFGSQKNVHVNEMAEHQKQLETRLHFQEDRTKMLEKQNSELKKELVIMAAEKNELLSRLSRIAGEQMSRGNPDIADLSDPNRPTKLAEKWNSLYTEEWLDAYEELKKQKNQTQIVEKQLLDILVLCYHQCQEIADDQVMKLRYNLEDIENYMKDTDTNLNMSQSRRASSARLDRSIGRRFMDDIINTYKQRRCRDSEWIQAVTKKCANYYISKGGVHSKRVLSYVTKCAELCWFMRVHNPPMVIEYEFYTGQDIDRNKFNLYSGKGTKVDYIVWPALFLNRGNNYSVLAKGTVQPVSENQSHVRQKRKSSEKLSDGVTPVSIHNTNDMSRVQSSSPMRSSMKQKSPMKSSFKSTGTTGKPSKDQSVTSVSGVNIEVRDETHHQPIIRSRISNPEKLLLPSKQKKETNFILPNNCNIQENIRLIFQSLRKEDDTELFSHEIMCLSYNKIH</sequence>